<protein>
    <recommendedName>
        <fullName evidence="3">Repeat-companion domain protein</fullName>
    </recommendedName>
</protein>
<dbReference type="InterPro" id="IPR032675">
    <property type="entry name" value="LRR_dom_sf"/>
</dbReference>
<dbReference type="PANTHER" id="PTHR24113">
    <property type="entry name" value="RAN GTPASE-ACTIVATING PROTEIN 1"/>
    <property type="match status" value="1"/>
</dbReference>
<sequence>MLHLGDAAQTELDMQTEAEAFLQRIRAYPDDDAQRLIFADWLDEEGDPRGRFIRVQLALAHLPEHDRAVSGLRVEERHLLATHREEWEAPLRGLVSGPVFRRGFMDEVKVEARQFLRYAHEIFATAPVRHVHLLDVGGSLPAVMQCPYLSRLSALTVYAQHAGEPLARAIARSPHLAGLKVLHLGRNRLADDAAEQLASAPTLAGLEELDLSENEIGETGARAVAASPHLSRLTYLELRENRLGPAGAEALAGTDRLPALHRLGLSDNGIGAPRLHSLARAHDLLRVPVLDLAMNDLTVAGAQTIFARPVSADSNAVRLRELDLGSNPLDDAGAEALAQSANLMDLTVLALSNCNIKDGGMRALANSPYLNRVTALDLSNNPITDTGFRALHNTVYWRALHQLLFSAVNVSLDMRKRLNHKYNRPLRA</sequence>
<evidence type="ECO:0000313" key="1">
    <source>
        <dbReference type="EMBL" id="VTR91473.1"/>
    </source>
</evidence>
<dbReference type="SUPFAM" id="SSF52047">
    <property type="entry name" value="RNI-like"/>
    <property type="match status" value="1"/>
</dbReference>
<dbReference type="GO" id="GO:0031267">
    <property type="term" value="F:small GTPase binding"/>
    <property type="evidence" value="ECO:0007669"/>
    <property type="project" value="TreeGrafter"/>
</dbReference>
<dbReference type="GO" id="GO:0006913">
    <property type="term" value="P:nucleocytoplasmic transport"/>
    <property type="evidence" value="ECO:0007669"/>
    <property type="project" value="TreeGrafter"/>
</dbReference>
<dbReference type="GO" id="GO:0005096">
    <property type="term" value="F:GTPase activator activity"/>
    <property type="evidence" value="ECO:0007669"/>
    <property type="project" value="InterPro"/>
</dbReference>
<accession>A0A6P2CRC8</accession>
<keyword evidence="2" id="KW-1185">Reference proteome</keyword>
<dbReference type="GO" id="GO:0005829">
    <property type="term" value="C:cytosol"/>
    <property type="evidence" value="ECO:0007669"/>
    <property type="project" value="TreeGrafter"/>
</dbReference>
<gene>
    <name evidence="1" type="ORF">SOIL9_62410</name>
</gene>
<dbReference type="SMART" id="SM00368">
    <property type="entry name" value="LRR_RI"/>
    <property type="match status" value="7"/>
</dbReference>
<dbReference type="Proteomes" id="UP000464178">
    <property type="component" value="Chromosome"/>
</dbReference>
<dbReference type="InterPro" id="IPR014338">
    <property type="entry name" value="CHP02996_rpt-companion-dom"/>
</dbReference>
<name>A0A6P2CRC8_9BACT</name>
<dbReference type="KEGG" id="gms:SOIL9_62410"/>
<dbReference type="EMBL" id="LR593886">
    <property type="protein sequence ID" value="VTR91473.1"/>
    <property type="molecule type" value="Genomic_DNA"/>
</dbReference>
<organism evidence="1 2">
    <name type="scientific">Gemmata massiliana</name>
    <dbReference type="NCBI Taxonomy" id="1210884"/>
    <lineage>
        <taxon>Bacteria</taxon>
        <taxon>Pseudomonadati</taxon>
        <taxon>Planctomycetota</taxon>
        <taxon>Planctomycetia</taxon>
        <taxon>Gemmatales</taxon>
        <taxon>Gemmataceae</taxon>
        <taxon>Gemmata</taxon>
    </lineage>
</organism>
<dbReference type="InterPro" id="IPR027038">
    <property type="entry name" value="RanGap"/>
</dbReference>
<dbReference type="PANTHER" id="PTHR24113:SF15">
    <property type="entry name" value="NACHT DOMAIN-CONTAINING PROTEIN"/>
    <property type="match status" value="1"/>
</dbReference>
<dbReference type="Gene3D" id="3.80.10.10">
    <property type="entry name" value="Ribonuclease Inhibitor"/>
    <property type="match status" value="2"/>
</dbReference>
<dbReference type="GO" id="GO:0048471">
    <property type="term" value="C:perinuclear region of cytoplasm"/>
    <property type="evidence" value="ECO:0007669"/>
    <property type="project" value="TreeGrafter"/>
</dbReference>
<dbReference type="InterPro" id="IPR001611">
    <property type="entry name" value="Leu-rich_rpt"/>
</dbReference>
<dbReference type="NCBIfam" id="TIGR02996">
    <property type="entry name" value="rpt_mate_G_obs"/>
    <property type="match status" value="1"/>
</dbReference>
<evidence type="ECO:0000313" key="2">
    <source>
        <dbReference type="Proteomes" id="UP000464178"/>
    </source>
</evidence>
<reference evidence="1 2" key="1">
    <citation type="submission" date="2019-05" db="EMBL/GenBank/DDBJ databases">
        <authorList>
            <consortium name="Science for Life Laboratories"/>
        </authorList>
    </citation>
    <scope>NUCLEOTIDE SEQUENCE [LARGE SCALE GENOMIC DNA]</scope>
    <source>
        <strain evidence="1">Soil9</strain>
    </source>
</reference>
<dbReference type="AlphaFoldDB" id="A0A6P2CRC8"/>
<dbReference type="Pfam" id="PF13516">
    <property type="entry name" value="LRR_6"/>
    <property type="match status" value="5"/>
</dbReference>
<proteinExistence type="predicted"/>
<evidence type="ECO:0008006" key="3">
    <source>
        <dbReference type="Google" id="ProtNLM"/>
    </source>
</evidence>